<gene>
    <name evidence="2" type="ORF">FXN65_16760</name>
</gene>
<evidence type="ECO:0000313" key="3">
    <source>
        <dbReference type="Proteomes" id="UP000327179"/>
    </source>
</evidence>
<organism evidence="2 3">
    <name type="scientific">Metapseudomonas lalkuanensis</name>
    <dbReference type="NCBI Taxonomy" id="2604832"/>
    <lineage>
        <taxon>Bacteria</taxon>
        <taxon>Pseudomonadati</taxon>
        <taxon>Pseudomonadota</taxon>
        <taxon>Gammaproteobacteria</taxon>
        <taxon>Pseudomonadales</taxon>
        <taxon>Pseudomonadaceae</taxon>
        <taxon>Metapseudomonas</taxon>
    </lineage>
</organism>
<sequence length="63" mass="6643">MKSVIALASALTIVLSATSAMAAGGGDRTTARWQARLAKVQMQEQKQQEAVAAKQRAELSKQG</sequence>
<dbReference type="Proteomes" id="UP000327179">
    <property type="component" value="Chromosome"/>
</dbReference>
<evidence type="ECO:0000313" key="2">
    <source>
        <dbReference type="EMBL" id="QEY63634.1"/>
    </source>
</evidence>
<dbReference type="RefSeq" id="WP_151134505.1">
    <property type="nucleotide sequence ID" value="NZ_CP043311.1"/>
</dbReference>
<dbReference type="EMBL" id="CP043311">
    <property type="protein sequence ID" value="QEY63634.1"/>
    <property type="molecule type" value="Genomic_DNA"/>
</dbReference>
<dbReference type="AlphaFoldDB" id="A0A5J6QM85"/>
<proteinExistence type="predicted"/>
<accession>A0A5J6QM85</accession>
<name>A0A5J6QM85_9GAMM</name>
<keyword evidence="3" id="KW-1185">Reference proteome</keyword>
<dbReference type="KEGG" id="plal:FXN65_16760"/>
<reference evidence="2 3" key="1">
    <citation type="submission" date="2019-08" db="EMBL/GenBank/DDBJ databases">
        <title>Whole-genome Sequencing of e-waste polymer degrading bacterium Pseudomonas sp. strain PE08.</title>
        <authorList>
            <person name="Kirdat K."/>
            <person name="Debbarma P."/>
            <person name="Narawade N."/>
            <person name="Suyal D."/>
            <person name="Thorat V."/>
            <person name="Shouche Y."/>
            <person name="Goel R."/>
            <person name="Yadav A."/>
        </authorList>
    </citation>
    <scope>NUCLEOTIDE SEQUENCE [LARGE SCALE GENOMIC DNA]</scope>
    <source>
        <strain evidence="2 3">PE08</strain>
    </source>
</reference>
<evidence type="ECO:0000256" key="1">
    <source>
        <dbReference type="SAM" id="SignalP"/>
    </source>
</evidence>
<feature type="signal peptide" evidence="1">
    <location>
        <begin position="1"/>
        <end position="22"/>
    </location>
</feature>
<feature type="chain" id="PRO_5023820972" evidence="1">
    <location>
        <begin position="23"/>
        <end position="63"/>
    </location>
</feature>
<keyword evidence="1" id="KW-0732">Signal</keyword>
<protein>
    <submittedName>
        <fullName evidence="2">Uncharacterized protein</fullName>
    </submittedName>
</protein>